<accession>A0AAD7UDA3</accession>
<dbReference type="PANTHER" id="PTHR31827:SF1">
    <property type="entry name" value="EMB|CAB89363.1"/>
    <property type="match status" value="1"/>
</dbReference>
<dbReference type="Pfam" id="PF24906">
    <property type="entry name" value="Zf_WRKY19"/>
    <property type="match status" value="3"/>
</dbReference>
<feature type="domain" description="WRKY19-like zinc finger" evidence="2">
    <location>
        <begin position="83"/>
        <end position="106"/>
    </location>
</feature>
<sequence length="287" mass="30786">MKRTLEGKDALSALTLLSFAAAPVEDKKRRQKCRLDGCQEPACGSRAGFCASHAYGPRRCEFPGCTKCAQGGARKFCISHGGGRRCQHPGCTKGARDRFFCAAHGGGRRCQEPGCTKGAVGGTDKCTAHGGGRRCQSSGCPRSAQSGTHFCVCHGGGRTCRVDKCSRVARGRSQFCASHRSAQACPHCDKYSMNYNGLCDDHQPKLEKSQSGIIDLRRLAPQVPKFLWNPYPLYPMPVVDPNLLTSVPAPAAVQIPPPQVTGASTTTLSGSPPPSQHPNNYHRVFSR</sequence>
<evidence type="ECO:0000256" key="1">
    <source>
        <dbReference type="SAM" id="MobiDB-lite"/>
    </source>
</evidence>
<gene>
    <name evidence="3" type="ORF">CTAYLR_002628</name>
</gene>
<feature type="domain" description="WRKY19-like zinc finger" evidence="2">
    <location>
        <begin position="107"/>
        <end position="131"/>
    </location>
</feature>
<proteinExistence type="predicted"/>
<dbReference type="InterPro" id="IPR056866">
    <property type="entry name" value="Znf_WRKY19"/>
</dbReference>
<reference evidence="3" key="1">
    <citation type="submission" date="2023-01" db="EMBL/GenBank/DDBJ databases">
        <title>Metagenome sequencing of chrysophaentin producing Chrysophaeum taylorii.</title>
        <authorList>
            <person name="Davison J."/>
            <person name="Bewley C."/>
        </authorList>
    </citation>
    <scope>NUCLEOTIDE SEQUENCE</scope>
    <source>
        <strain evidence="3">NIES-1699</strain>
    </source>
</reference>
<evidence type="ECO:0000259" key="2">
    <source>
        <dbReference type="Pfam" id="PF24906"/>
    </source>
</evidence>
<comment type="caution">
    <text evidence="3">The sequence shown here is derived from an EMBL/GenBank/DDBJ whole genome shotgun (WGS) entry which is preliminary data.</text>
</comment>
<feature type="compositionally biased region" description="Low complexity" evidence="1">
    <location>
        <begin position="255"/>
        <end position="270"/>
    </location>
</feature>
<evidence type="ECO:0000313" key="4">
    <source>
        <dbReference type="Proteomes" id="UP001230188"/>
    </source>
</evidence>
<keyword evidence="4" id="KW-1185">Reference proteome</keyword>
<dbReference type="EMBL" id="JAQMWT010000366">
    <property type="protein sequence ID" value="KAJ8602805.1"/>
    <property type="molecule type" value="Genomic_DNA"/>
</dbReference>
<evidence type="ECO:0000313" key="3">
    <source>
        <dbReference type="EMBL" id="KAJ8602805.1"/>
    </source>
</evidence>
<protein>
    <recommendedName>
        <fullName evidence="2">WRKY19-like zinc finger domain-containing protein</fullName>
    </recommendedName>
</protein>
<name>A0AAD7UDA3_9STRA</name>
<dbReference type="AlphaFoldDB" id="A0AAD7UDA3"/>
<feature type="region of interest" description="Disordered" evidence="1">
    <location>
        <begin position="255"/>
        <end position="287"/>
    </location>
</feature>
<feature type="domain" description="WRKY19-like zinc finger" evidence="2">
    <location>
        <begin position="58"/>
        <end position="82"/>
    </location>
</feature>
<dbReference type="PANTHER" id="PTHR31827">
    <property type="entry name" value="EMB|CAB89363.1"/>
    <property type="match status" value="1"/>
</dbReference>
<organism evidence="3 4">
    <name type="scientific">Chrysophaeum taylorii</name>
    <dbReference type="NCBI Taxonomy" id="2483200"/>
    <lineage>
        <taxon>Eukaryota</taxon>
        <taxon>Sar</taxon>
        <taxon>Stramenopiles</taxon>
        <taxon>Ochrophyta</taxon>
        <taxon>Pelagophyceae</taxon>
        <taxon>Pelagomonadales</taxon>
        <taxon>Pelagomonadaceae</taxon>
        <taxon>Chrysophaeum</taxon>
    </lineage>
</organism>
<dbReference type="Proteomes" id="UP001230188">
    <property type="component" value="Unassembled WGS sequence"/>
</dbReference>